<dbReference type="Pfam" id="PF17291">
    <property type="entry name" value="M60-like_N"/>
    <property type="match status" value="1"/>
</dbReference>
<accession>A0ABR2IPM1</accession>
<dbReference type="SMART" id="SM01276">
    <property type="entry name" value="M60-like"/>
    <property type="match status" value="1"/>
</dbReference>
<dbReference type="PROSITE" id="PS51723">
    <property type="entry name" value="PEPTIDASE_M60"/>
    <property type="match status" value="1"/>
</dbReference>
<dbReference type="InterPro" id="IPR051244">
    <property type="entry name" value="TCAF"/>
</dbReference>
<dbReference type="EMBL" id="JAPFFF010000015">
    <property type="protein sequence ID" value="KAK8866909.1"/>
    <property type="molecule type" value="Genomic_DNA"/>
</dbReference>
<dbReference type="PANTHER" id="PTHR15730:SF5">
    <property type="entry name" value="SI:CH211-210B2.2-RELATED"/>
    <property type="match status" value="1"/>
</dbReference>
<protein>
    <recommendedName>
        <fullName evidence="1">Peptidase M60 domain-containing protein</fullName>
    </recommendedName>
</protein>
<name>A0ABR2IPM1_9EUKA</name>
<evidence type="ECO:0000259" key="1">
    <source>
        <dbReference type="PROSITE" id="PS51723"/>
    </source>
</evidence>
<evidence type="ECO:0000313" key="3">
    <source>
        <dbReference type="Proteomes" id="UP001470230"/>
    </source>
</evidence>
<proteinExistence type="predicted"/>
<sequence>MGCGRSICEVDANKSKKTSQSSSNIVNTESAFSPISQFEQLTANAKSIASTSNMRPVVCLNRESFPIITSYLHLDDSTPTDLQLPIVAASNYGKGRVMCFSQLAFLGAKALQTGDTSKLLTNSFNWLSGGSATISPILVLGFDSQTAQNVMKSLQDLGFFAERGKNANYLSNYKSVIIPSDIEINDELANNIIKFVNDGGGFSIFYKYVESVIGTLPINSVLSKFGLAFTCCMLNDENEDVGLITIPPSFSYVRDSNLLAISENFKTVIKQADIDVSNLDDLVTTLRYYIMVCDDTHQSQLIETTEYAWDFLKKTNYVTPEGICKDLKQEIVFVLLQDLYERLPVDKLPPIPESENFPGKTGPNVEMINAEMNLLLTDEAWVSTGLWLPVGKKGNIIAQHEMPEIHAQVGSHVDSLLRMLGPWKRWPNLVTSKPFETAEIIVDTPFGGILYITVNSIDPIEPQNESFKFENFCKYPRAICGDDSVWEETKDIEVPWGELDTGSVIFTMPSEHLRRISDFYEIKKKFDFISDTIYDFINIKQSKPFRVIFDVQLVDESPIPNYPLYFLIDSIDSILFNNNEPNQDMFRLTYLFALVLIKDNILDSQTESAISHVAASIVFQQLYPGFDPLQFTDIQMPPVFAELWEIHNKYDKTLLSRTLEKLQNSEYSVSEVPEEMWISFVREFCITGKCNFTKLLEKSRPIPLNIMTYLKGLPLYQV</sequence>
<feature type="domain" description="Peptidase M60" evidence="1">
    <location>
        <begin position="379"/>
        <end position="688"/>
    </location>
</feature>
<keyword evidence="3" id="KW-1185">Reference proteome</keyword>
<dbReference type="InterPro" id="IPR035423">
    <property type="entry name" value="M60-like_N"/>
</dbReference>
<gene>
    <name evidence="2" type="ORF">M9Y10_009877</name>
</gene>
<evidence type="ECO:0000313" key="2">
    <source>
        <dbReference type="EMBL" id="KAK8866909.1"/>
    </source>
</evidence>
<reference evidence="2 3" key="1">
    <citation type="submission" date="2024-04" db="EMBL/GenBank/DDBJ databases">
        <title>Tritrichomonas musculus Genome.</title>
        <authorList>
            <person name="Alves-Ferreira E."/>
            <person name="Grigg M."/>
            <person name="Lorenzi H."/>
            <person name="Galac M."/>
        </authorList>
    </citation>
    <scope>NUCLEOTIDE SEQUENCE [LARGE SCALE GENOMIC DNA]</scope>
    <source>
        <strain evidence="2 3">EAF2021</strain>
    </source>
</reference>
<dbReference type="Proteomes" id="UP001470230">
    <property type="component" value="Unassembled WGS sequence"/>
</dbReference>
<organism evidence="2 3">
    <name type="scientific">Tritrichomonas musculus</name>
    <dbReference type="NCBI Taxonomy" id="1915356"/>
    <lineage>
        <taxon>Eukaryota</taxon>
        <taxon>Metamonada</taxon>
        <taxon>Parabasalia</taxon>
        <taxon>Tritrichomonadida</taxon>
        <taxon>Tritrichomonadidae</taxon>
        <taxon>Tritrichomonas</taxon>
    </lineage>
</organism>
<dbReference type="InterPro" id="IPR031161">
    <property type="entry name" value="Peptidase_M60_dom"/>
</dbReference>
<dbReference type="PANTHER" id="PTHR15730">
    <property type="entry name" value="EXPERIMENTAL AUTOIMMUNE PROSTATITIS ANTIGEN 2-RELATED"/>
    <property type="match status" value="1"/>
</dbReference>
<comment type="caution">
    <text evidence="2">The sequence shown here is derived from an EMBL/GenBank/DDBJ whole genome shotgun (WGS) entry which is preliminary data.</text>
</comment>